<accession>A0A8H3BQQ8</accession>
<dbReference type="Proteomes" id="UP000663841">
    <property type="component" value="Unassembled WGS sequence"/>
</dbReference>
<dbReference type="AlphaFoldDB" id="A0A8H3BQQ8"/>
<dbReference type="CDD" id="cd18787">
    <property type="entry name" value="SF2_C_DEAD"/>
    <property type="match status" value="1"/>
</dbReference>
<dbReference type="InterPro" id="IPR011049">
    <property type="entry name" value="Serralysin-like_metalloprot_C"/>
</dbReference>
<dbReference type="SMART" id="SM00490">
    <property type="entry name" value="HELICc"/>
    <property type="match status" value="1"/>
</dbReference>
<dbReference type="GO" id="GO:0005524">
    <property type="term" value="F:ATP binding"/>
    <property type="evidence" value="ECO:0007669"/>
    <property type="project" value="UniProtKB-UniRule"/>
</dbReference>
<name>A0A8H3BQQ8_9AGAM</name>
<protein>
    <recommendedName>
        <fullName evidence="5">ATP-dependent RNA helicase</fullName>
        <ecNumber evidence="5">3.6.4.13</ecNumber>
    </recommendedName>
</protein>
<keyword evidence="2 5" id="KW-0378">Hydrolase</keyword>
<dbReference type="PROSITE" id="PS51192">
    <property type="entry name" value="HELICASE_ATP_BIND_1"/>
    <property type="match status" value="1"/>
</dbReference>
<comment type="function">
    <text evidence="5">RNA helicase.</text>
</comment>
<dbReference type="SUPFAM" id="SSF52540">
    <property type="entry name" value="P-loop containing nucleoside triphosphate hydrolases"/>
    <property type="match status" value="1"/>
</dbReference>
<dbReference type="SUPFAM" id="SSF101967">
    <property type="entry name" value="Adhesin YadA, collagen-binding domain"/>
    <property type="match status" value="1"/>
</dbReference>
<feature type="compositionally biased region" description="Basic and acidic residues" evidence="6">
    <location>
        <begin position="425"/>
        <end position="444"/>
    </location>
</feature>
<dbReference type="PANTHER" id="PTHR24031">
    <property type="entry name" value="RNA HELICASE"/>
    <property type="match status" value="1"/>
</dbReference>
<feature type="compositionally biased region" description="Basic and acidic residues" evidence="6">
    <location>
        <begin position="688"/>
        <end position="834"/>
    </location>
</feature>
<dbReference type="Gene3D" id="3.40.50.300">
    <property type="entry name" value="P-loop containing nucleotide triphosphate hydrolases"/>
    <property type="match status" value="2"/>
</dbReference>
<dbReference type="InterPro" id="IPR011545">
    <property type="entry name" value="DEAD/DEAH_box_helicase_dom"/>
</dbReference>
<comment type="similarity">
    <text evidence="5">Belongs to the DEAD box helicase family.</text>
</comment>
<evidence type="ECO:0000256" key="5">
    <source>
        <dbReference type="RuleBase" id="RU365068"/>
    </source>
</evidence>
<gene>
    <name evidence="9" type="ORF">RDB_LOCUS156365</name>
</gene>
<comment type="domain">
    <text evidence="5">The Q motif is unique to and characteristic of the DEAD box family of RNA helicases and controls ATP binding and hydrolysis.</text>
</comment>
<dbReference type="InterPro" id="IPR014001">
    <property type="entry name" value="Helicase_ATP-bd"/>
</dbReference>
<evidence type="ECO:0000256" key="1">
    <source>
        <dbReference type="ARBA" id="ARBA00022741"/>
    </source>
</evidence>
<dbReference type="Pfam" id="PF00271">
    <property type="entry name" value="Helicase_C"/>
    <property type="match status" value="1"/>
</dbReference>
<keyword evidence="4 5" id="KW-0694">RNA-binding</keyword>
<dbReference type="GO" id="GO:0003723">
    <property type="term" value="F:RNA binding"/>
    <property type="evidence" value="ECO:0007669"/>
    <property type="project" value="UniProtKB-UniRule"/>
</dbReference>
<dbReference type="InterPro" id="IPR027417">
    <property type="entry name" value="P-loop_NTPase"/>
</dbReference>
<comment type="caution">
    <text evidence="9">The sequence shown here is derived from an EMBL/GenBank/DDBJ whole genome shotgun (WGS) entry which is preliminary data.</text>
</comment>
<dbReference type="EMBL" id="CAJMWW010000290">
    <property type="protein sequence ID" value="CAE6462955.1"/>
    <property type="molecule type" value="Genomic_DNA"/>
</dbReference>
<dbReference type="Pfam" id="PF00270">
    <property type="entry name" value="DEAD"/>
    <property type="match status" value="1"/>
</dbReference>
<dbReference type="EC" id="3.6.4.13" evidence="5"/>
<evidence type="ECO:0000256" key="4">
    <source>
        <dbReference type="ARBA" id="ARBA00022884"/>
    </source>
</evidence>
<dbReference type="SMART" id="SM00487">
    <property type="entry name" value="DEXDc"/>
    <property type="match status" value="1"/>
</dbReference>
<reference evidence="9" key="1">
    <citation type="submission" date="2021-01" db="EMBL/GenBank/DDBJ databases">
        <authorList>
            <person name="Kaushik A."/>
        </authorList>
    </citation>
    <scope>NUCLEOTIDE SEQUENCE</scope>
    <source>
        <strain evidence="9">AG3-T5</strain>
    </source>
</reference>
<feature type="region of interest" description="Disordered" evidence="6">
    <location>
        <begin position="663"/>
        <end position="858"/>
    </location>
</feature>
<feature type="region of interest" description="Disordered" evidence="6">
    <location>
        <begin position="420"/>
        <end position="444"/>
    </location>
</feature>
<dbReference type="GO" id="GO:0016787">
    <property type="term" value="F:hydrolase activity"/>
    <property type="evidence" value="ECO:0007669"/>
    <property type="project" value="UniProtKB-KW"/>
</dbReference>
<keyword evidence="3 5" id="KW-0067">ATP-binding</keyword>
<evidence type="ECO:0000256" key="2">
    <source>
        <dbReference type="ARBA" id="ARBA00022801"/>
    </source>
</evidence>
<proteinExistence type="inferred from homology"/>
<evidence type="ECO:0000259" key="8">
    <source>
        <dbReference type="PROSITE" id="PS51194"/>
    </source>
</evidence>
<keyword evidence="5" id="KW-0347">Helicase</keyword>
<evidence type="ECO:0000313" key="9">
    <source>
        <dbReference type="EMBL" id="CAE6462955.1"/>
    </source>
</evidence>
<keyword evidence="1 5" id="KW-0547">Nucleotide-binding</keyword>
<evidence type="ECO:0000256" key="6">
    <source>
        <dbReference type="SAM" id="MobiDB-lite"/>
    </source>
</evidence>
<feature type="domain" description="Helicase C-terminal" evidence="8">
    <location>
        <begin position="368"/>
        <end position="548"/>
    </location>
</feature>
<organism evidence="9 10">
    <name type="scientific">Rhizoctonia solani</name>
    <dbReference type="NCBI Taxonomy" id="456999"/>
    <lineage>
        <taxon>Eukaryota</taxon>
        <taxon>Fungi</taxon>
        <taxon>Dikarya</taxon>
        <taxon>Basidiomycota</taxon>
        <taxon>Agaricomycotina</taxon>
        <taxon>Agaricomycetes</taxon>
        <taxon>Cantharellales</taxon>
        <taxon>Ceratobasidiaceae</taxon>
        <taxon>Rhizoctonia</taxon>
    </lineage>
</organism>
<evidence type="ECO:0000259" key="7">
    <source>
        <dbReference type="PROSITE" id="PS51192"/>
    </source>
</evidence>
<dbReference type="InterPro" id="IPR001650">
    <property type="entry name" value="Helicase_C-like"/>
</dbReference>
<sequence>MSFRVLTQVRLALRPTAIPTLRVAIAQRAASVPLPIQYSVTRALSTSRPWLAAEAVKLQPLSSQDGSILKSVEENRSDVGVMPFSSIKDLISPETYEAITYKPYQLKNMTPVQTAVLSLIPQLTQHHTELKPGPDGKLPPRDLMVRAKTGTGKTLAFLVPAIEARVAAIERAKKQALETAGLTKDRMYEDRAARAFTRTDAGALIISPTRELATQIANEALKLTHHHDGFEVRLFVGGNSKREQMRGWMRGRRDIVVATPGRLRDLLQSEPSIAEGLKNTQMLILDEADTLLDMGFRDDLEDIISYLPKSPERQTMLYSATVSRAIQQVARAALDKNHEFINTVQEEDSPVHAHIPQYHTVLPRAEDQLPHILRLLAHDQLTNPGKSKTIVFLPTTKMTQMYASLLRELARDTLPAGRGTQIYEIHSKKEQDSRSKTSDRFRKDTSGASVLVTSDVSARGVDYPGVTRVIQVGIPSSSDQYIHRVGRTGRAGTEGRGDLVLLPWEIGFVTWQLTHVPMKPTTVKQIEAEVLALAAKHDEDPSKFYTPPPVPRAIRSRFKDASQAPIPVTFSPRLLEKVNQIETIIKETLPGLDPLSVDETFASLLGYYIAKAPEIRVQKGVVLQGCKDWATGAAGLPEEPYVSEAFLAKLGYSDGRTKRFGARRTEYTGKGRPGNLKVAPWEGRGSQRSKDQDDRTGRFGDRDRDQSFGDRKRAFGDRDRAFGDRKRAFGDRDQSFGDHKRAFGDRDQSFGDRKRAFGDRDQSFGDHKRAFGDRDRAFGDRERGFVDKDKGRGFSAREDRGRFGDREDRGRFRDREDRGRLDDRGGDHQRRSVLEDPDSASEFVSTRYGKRPRNEPRL</sequence>
<evidence type="ECO:0000256" key="3">
    <source>
        <dbReference type="ARBA" id="ARBA00022840"/>
    </source>
</evidence>
<dbReference type="GO" id="GO:0003724">
    <property type="term" value="F:RNA helicase activity"/>
    <property type="evidence" value="ECO:0007669"/>
    <property type="project" value="UniProtKB-EC"/>
</dbReference>
<dbReference type="PROSITE" id="PS51194">
    <property type="entry name" value="HELICASE_CTER"/>
    <property type="match status" value="1"/>
</dbReference>
<comment type="catalytic activity">
    <reaction evidence="5">
        <text>ATP + H2O = ADP + phosphate + H(+)</text>
        <dbReference type="Rhea" id="RHEA:13065"/>
        <dbReference type="ChEBI" id="CHEBI:15377"/>
        <dbReference type="ChEBI" id="CHEBI:15378"/>
        <dbReference type="ChEBI" id="CHEBI:30616"/>
        <dbReference type="ChEBI" id="CHEBI:43474"/>
        <dbReference type="ChEBI" id="CHEBI:456216"/>
        <dbReference type="EC" id="3.6.4.13"/>
    </reaction>
</comment>
<feature type="domain" description="Helicase ATP-binding" evidence="7">
    <location>
        <begin position="134"/>
        <end position="340"/>
    </location>
</feature>
<evidence type="ECO:0000313" key="10">
    <source>
        <dbReference type="Proteomes" id="UP000663841"/>
    </source>
</evidence>